<feature type="domain" description="SH3" evidence="13">
    <location>
        <begin position="72"/>
        <end position="132"/>
    </location>
</feature>
<dbReference type="PRINTS" id="PR00109">
    <property type="entry name" value="TYRKINASE"/>
</dbReference>
<protein>
    <recommendedName>
        <fullName evidence="3">mitogen-activated protein kinase kinase kinase</fullName>
        <ecNumber evidence="3">2.7.11.25</ecNumber>
    </recommendedName>
</protein>
<keyword evidence="18" id="KW-1185">Reference proteome</keyword>
<dbReference type="PANTHER" id="PTHR44329">
    <property type="entry name" value="SERINE/THREONINE-PROTEIN KINASE TNNI3K-RELATED"/>
    <property type="match status" value="1"/>
</dbReference>
<dbReference type="Gene3D" id="1.10.510.10">
    <property type="entry name" value="Transferase(Phosphotransferase) domain 1"/>
    <property type="match status" value="1"/>
</dbReference>
<reference evidence="19" key="1">
    <citation type="submission" date="2016-11" db="UniProtKB">
        <authorList>
            <consortium name="WormBaseParasite"/>
        </authorList>
    </citation>
    <scope>IDENTIFICATION</scope>
</reference>
<evidence type="ECO:0000256" key="5">
    <source>
        <dbReference type="ARBA" id="ARBA00022679"/>
    </source>
</evidence>
<dbReference type="SMR" id="A0A1I7RZM7"/>
<dbReference type="InterPro" id="IPR001245">
    <property type="entry name" value="Ser-Thr/Tyr_kinase_cat_dom"/>
</dbReference>
<dbReference type="Proteomes" id="UP000582659">
    <property type="component" value="Unassembled WGS sequence"/>
</dbReference>
<dbReference type="InterPro" id="IPR000095">
    <property type="entry name" value="CRIB_dom"/>
</dbReference>
<evidence type="ECO:0000256" key="7">
    <source>
        <dbReference type="ARBA" id="ARBA00022777"/>
    </source>
</evidence>
<dbReference type="Gene3D" id="2.30.30.40">
    <property type="entry name" value="SH3 Domains"/>
    <property type="match status" value="1"/>
</dbReference>
<dbReference type="InterPro" id="IPR001452">
    <property type="entry name" value="SH3_domain"/>
</dbReference>
<dbReference type="SMART" id="SM00220">
    <property type="entry name" value="S_TKc"/>
    <property type="match status" value="1"/>
</dbReference>
<evidence type="ECO:0000313" key="18">
    <source>
        <dbReference type="Proteomes" id="UP000659654"/>
    </source>
</evidence>
<dbReference type="PANTHER" id="PTHR44329:SF288">
    <property type="entry name" value="MITOGEN-ACTIVATED PROTEIN KINASE KINASE KINASE 20"/>
    <property type="match status" value="1"/>
</dbReference>
<dbReference type="EMBL" id="CAJFDI010000003">
    <property type="protein sequence ID" value="CAD5222956.1"/>
    <property type="molecule type" value="Genomic_DNA"/>
</dbReference>
<dbReference type="Proteomes" id="UP000659654">
    <property type="component" value="Unassembled WGS sequence"/>
</dbReference>
<feature type="region of interest" description="Disordered" evidence="12">
    <location>
        <begin position="776"/>
        <end position="877"/>
    </location>
</feature>
<evidence type="ECO:0000259" key="14">
    <source>
        <dbReference type="PROSITE" id="PS50011"/>
    </source>
</evidence>
<keyword evidence="8" id="KW-0067">ATP-binding</keyword>
<dbReference type="GO" id="GO:0004709">
    <property type="term" value="F:MAP kinase kinase kinase activity"/>
    <property type="evidence" value="ECO:0007669"/>
    <property type="project" value="UniProtKB-EC"/>
</dbReference>
<dbReference type="PROSITE" id="PS50002">
    <property type="entry name" value="SH3"/>
    <property type="match status" value="1"/>
</dbReference>
<feature type="compositionally biased region" description="Low complexity" evidence="12">
    <location>
        <begin position="996"/>
        <end position="1014"/>
    </location>
</feature>
<dbReference type="EMBL" id="CAJFCV020000003">
    <property type="protein sequence ID" value="CAG9111423.1"/>
    <property type="molecule type" value="Genomic_DNA"/>
</dbReference>
<dbReference type="InterPro" id="IPR051681">
    <property type="entry name" value="Ser/Thr_Kinases-Pseudokinases"/>
</dbReference>
<proteinExistence type="inferred from homology"/>
<dbReference type="Gene3D" id="3.30.200.20">
    <property type="entry name" value="Phosphorylase Kinase, domain 1"/>
    <property type="match status" value="1"/>
</dbReference>
<name>A0A1I7RZM7_BURXY</name>
<feature type="domain" description="Protein kinase" evidence="14">
    <location>
        <begin position="143"/>
        <end position="439"/>
    </location>
</feature>
<comment type="catalytic activity">
    <reaction evidence="10">
        <text>L-seryl-[protein] + ATP = O-phospho-L-seryl-[protein] + ADP + H(+)</text>
        <dbReference type="Rhea" id="RHEA:17989"/>
        <dbReference type="Rhea" id="RHEA-COMP:9863"/>
        <dbReference type="Rhea" id="RHEA-COMP:11604"/>
        <dbReference type="ChEBI" id="CHEBI:15378"/>
        <dbReference type="ChEBI" id="CHEBI:29999"/>
        <dbReference type="ChEBI" id="CHEBI:30616"/>
        <dbReference type="ChEBI" id="CHEBI:83421"/>
        <dbReference type="ChEBI" id="CHEBI:456216"/>
        <dbReference type="EC" id="2.7.11.25"/>
    </reaction>
</comment>
<dbReference type="Proteomes" id="UP000095284">
    <property type="component" value="Unplaced"/>
</dbReference>
<evidence type="ECO:0000313" key="19">
    <source>
        <dbReference type="WBParaSite" id="BXY_0619800.1"/>
    </source>
</evidence>
<keyword evidence="4 11" id="KW-0728">SH3 domain</keyword>
<feature type="compositionally biased region" description="Polar residues" evidence="12">
    <location>
        <begin position="930"/>
        <end position="940"/>
    </location>
</feature>
<gene>
    <name evidence="16" type="ORF">BXYJ_LOCUS7738</name>
</gene>
<evidence type="ECO:0000259" key="13">
    <source>
        <dbReference type="PROSITE" id="PS50002"/>
    </source>
</evidence>
<dbReference type="GO" id="GO:0006950">
    <property type="term" value="P:response to stress"/>
    <property type="evidence" value="ECO:0007669"/>
    <property type="project" value="UniProtKB-ARBA"/>
</dbReference>
<evidence type="ECO:0000259" key="15">
    <source>
        <dbReference type="PROSITE" id="PS50108"/>
    </source>
</evidence>
<comment type="similarity">
    <text evidence="2">Belongs to the protein kinase superfamily. STE Ser/Thr protein kinase family. MAP kinase kinase kinase subfamily.</text>
</comment>
<dbReference type="WBParaSite" id="BXY_0619800.1">
    <property type="protein sequence ID" value="BXY_0619800.1"/>
    <property type="gene ID" value="BXY_0619800"/>
</dbReference>
<dbReference type="PROSITE" id="PS50108">
    <property type="entry name" value="CRIB"/>
    <property type="match status" value="1"/>
</dbReference>
<dbReference type="Pfam" id="PF07714">
    <property type="entry name" value="PK_Tyr_Ser-Thr"/>
    <property type="match status" value="1"/>
</dbReference>
<comment type="cofactor">
    <cofactor evidence="1">
        <name>Mg(2+)</name>
        <dbReference type="ChEBI" id="CHEBI:18420"/>
    </cofactor>
</comment>
<dbReference type="GO" id="GO:0005524">
    <property type="term" value="F:ATP binding"/>
    <property type="evidence" value="ECO:0007669"/>
    <property type="project" value="UniProtKB-KW"/>
</dbReference>
<evidence type="ECO:0000256" key="1">
    <source>
        <dbReference type="ARBA" id="ARBA00001946"/>
    </source>
</evidence>
<feature type="compositionally biased region" description="Pro residues" evidence="12">
    <location>
        <begin position="1083"/>
        <end position="1096"/>
    </location>
</feature>
<keyword evidence="6" id="KW-0547">Nucleotide-binding</keyword>
<dbReference type="PROSITE" id="PS00108">
    <property type="entry name" value="PROTEIN_KINASE_ST"/>
    <property type="match status" value="1"/>
</dbReference>
<dbReference type="SMART" id="SM00326">
    <property type="entry name" value="SH3"/>
    <property type="match status" value="1"/>
</dbReference>
<evidence type="ECO:0000256" key="11">
    <source>
        <dbReference type="PROSITE-ProRule" id="PRU00192"/>
    </source>
</evidence>
<dbReference type="SUPFAM" id="SSF50044">
    <property type="entry name" value="SH3-domain"/>
    <property type="match status" value="1"/>
</dbReference>
<feature type="compositionally biased region" description="Polar residues" evidence="12">
    <location>
        <begin position="820"/>
        <end position="830"/>
    </location>
</feature>
<sequence>MAGRVASTIGDYENLSDIARAADRNARLGSNSDEERNMSLQTPSSSSSFPGVVMRRPTAGSETDDFDDHLEVFPQVGTTFYDYQAMENDELSFQRGSVVEIIEKDRERGWVYGKIDDKTGMVPENYVRLIGRQPKEIKASEFVKLDEKVGDGAFCNVFKGIYRGRKVALKIPKQSRSLDNKSFESLKREALVFARLSHKNIVAFYGICTESPCILMELCEGGTLFRLYRQLSFSVYSTVIAWALQIAQGMDHLHNRDDALLHADLKADNILIKEIPCICEHDEQTSRFGPPKYHNNICTRCNGTRLDKLTLKITDFGLSRDVKSTRDSLSGSVSWMSPEVIEKKEYSKSSDVWSFGILFWEILTNQLPFPDPDYSVLVLMVAIGERKKTPDIPENCPPEIRNLMKKCWEIRPENRPSFSEIIEMLNDANASIDKTHVLYSFESVKKSRARMDVTFNEIAEEFRKRRIDTSIYSNLEFKPKAPKPAARTIRRKPRPVLPKGKVSKENIGGPQDFQHTFHISSAASSTSPDSQRFHIVENPDKGVSPLSPRHNHAATLERKDLVDAQTLPRSYKHAVKQTESPKIRQCSGNEHLTPMEFNRNASRSNPELCALSVNNTPRRSNAYRHKDFERIKKKVRPTNSSDSSEENVVIPAEDMDIPIVRHSDYPDHHDSRKSNAIFYDSDSSVSAVSDPRQKRGRLNKFFNLLKKRSSPTRQDQIVDRPLLPQCVHPHHSADALRNFNHQCGLNDVDVVDQVLSLEPELHLLAKFQRLQYEHALNGGRPFRKRSDDPQKRRRTPQPPTPSQPSASRSAISSKVRKARQNTSVSETDGSFDQGFEDDDISSNFNSSLNSNYQTPLSSKPSPIASHRSRQPSNQRAYETPLKAELINSLDLDLEKIQNAAIMPFTNQTYQPMKDSIYRVEKLQRPKTLAVGSQPSSSLGSPKTEDDCPVIEIAECPPRRSPRHMDMSPDLMPKPRSLSEHHPESISPRLPPRPTHLSPSIPNLPISPSRSRNSSNTSLGSELKKHRQRHSVLDQFIEVPDGRKQSPTTHIPFIESPKTAEDLKEPESYFVLQSLSGRDSPPAERAPPPPPFAPPNRVPKIPIRLNKPLPKTPPTFM</sequence>
<dbReference type="PRINTS" id="PR00452">
    <property type="entry name" value="SH3DOMAIN"/>
</dbReference>
<evidence type="ECO:0000313" key="16">
    <source>
        <dbReference type="EMBL" id="CAD5222956.1"/>
    </source>
</evidence>
<evidence type="ECO:0000256" key="3">
    <source>
        <dbReference type="ARBA" id="ARBA00012406"/>
    </source>
</evidence>
<dbReference type="SUPFAM" id="SSF56112">
    <property type="entry name" value="Protein kinase-like (PK-like)"/>
    <property type="match status" value="1"/>
</dbReference>
<dbReference type="InterPro" id="IPR008271">
    <property type="entry name" value="Ser/Thr_kinase_AS"/>
</dbReference>
<feature type="region of interest" description="Disordered" evidence="12">
    <location>
        <begin position="26"/>
        <end position="63"/>
    </location>
</feature>
<feature type="compositionally biased region" description="Low complexity" evidence="12">
    <location>
        <begin position="841"/>
        <end position="851"/>
    </location>
</feature>
<evidence type="ECO:0000313" key="17">
    <source>
        <dbReference type="Proteomes" id="UP000095284"/>
    </source>
</evidence>
<evidence type="ECO:0000256" key="4">
    <source>
        <dbReference type="ARBA" id="ARBA00022443"/>
    </source>
</evidence>
<evidence type="ECO:0000256" key="2">
    <source>
        <dbReference type="ARBA" id="ARBA00006529"/>
    </source>
</evidence>
<feature type="region of interest" description="Disordered" evidence="12">
    <location>
        <begin position="927"/>
        <end position="1116"/>
    </location>
</feature>
<feature type="region of interest" description="Disordered" evidence="12">
    <location>
        <begin position="482"/>
        <end position="510"/>
    </location>
</feature>
<evidence type="ECO:0000256" key="8">
    <source>
        <dbReference type="ARBA" id="ARBA00022840"/>
    </source>
</evidence>
<feature type="compositionally biased region" description="Low complexity" evidence="12">
    <location>
        <begin position="803"/>
        <end position="813"/>
    </location>
</feature>
<evidence type="ECO:0000256" key="10">
    <source>
        <dbReference type="ARBA" id="ARBA00048329"/>
    </source>
</evidence>
<feature type="domain" description="CRIB" evidence="15">
    <location>
        <begin position="507"/>
        <end position="520"/>
    </location>
</feature>
<evidence type="ECO:0000256" key="12">
    <source>
        <dbReference type="SAM" id="MobiDB-lite"/>
    </source>
</evidence>
<keyword evidence="5" id="KW-0808">Transferase</keyword>
<dbReference type="AlphaFoldDB" id="A0A1I7RZM7"/>
<dbReference type="PROSITE" id="PS50011">
    <property type="entry name" value="PROTEIN_KINASE_DOM"/>
    <property type="match status" value="1"/>
</dbReference>
<dbReference type="InterPro" id="IPR036028">
    <property type="entry name" value="SH3-like_dom_sf"/>
</dbReference>
<dbReference type="CDD" id="cd13999">
    <property type="entry name" value="STKc_MAP3K-like"/>
    <property type="match status" value="1"/>
</dbReference>
<dbReference type="OrthoDB" id="339325at2759"/>
<dbReference type="InterPro" id="IPR011009">
    <property type="entry name" value="Kinase-like_dom_sf"/>
</dbReference>
<feature type="compositionally biased region" description="Basic and acidic residues" evidence="12">
    <location>
        <begin position="1057"/>
        <end position="1066"/>
    </location>
</feature>
<dbReference type="Pfam" id="PF14604">
    <property type="entry name" value="SH3_9"/>
    <property type="match status" value="1"/>
</dbReference>
<evidence type="ECO:0000256" key="9">
    <source>
        <dbReference type="ARBA" id="ARBA00047559"/>
    </source>
</evidence>
<keyword evidence="7" id="KW-0418">Kinase</keyword>
<evidence type="ECO:0000256" key="6">
    <source>
        <dbReference type="ARBA" id="ARBA00022741"/>
    </source>
</evidence>
<comment type="catalytic activity">
    <reaction evidence="9">
        <text>L-threonyl-[protein] + ATP = O-phospho-L-threonyl-[protein] + ADP + H(+)</text>
        <dbReference type="Rhea" id="RHEA:46608"/>
        <dbReference type="Rhea" id="RHEA-COMP:11060"/>
        <dbReference type="Rhea" id="RHEA-COMP:11605"/>
        <dbReference type="ChEBI" id="CHEBI:15378"/>
        <dbReference type="ChEBI" id="CHEBI:30013"/>
        <dbReference type="ChEBI" id="CHEBI:30616"/>
        <dbReference type="ChEBI" id="CHEBI:61977"/>
        <dbReference type="ChEBI" id="CHEBI:456216"/>
        <dbReference type="EC" id="2.7.11.25"/>
    </reaction>
</comment>
<dbReference type="InterPro" id="IPR000719">
    <property type="entry name" value="Prot_kinase_dom"/>
</dbReference>
<organism evidence="17 19">
    <name type="scientific">Bursaphelenchus xylophilus</name>
    <name type="common">Pinewood nematode worm</name>
    <name type="synonym">Aphelenchoides xylophilus</name>
    <dbReference type="NCBI Taxonomy" id="6326"/>
    <lineage>
        <taxon>Eukaryota</taxon>
        <taxon>Metazoa</taxon>
        <taxon>Ecdysozoa</taxon>
        <taxon>Nematoda</taxon>
        <taxon>Chromadorea</taxon>
        <taxon>Rhabditida</taxon>
        <taxon>Tylenchina</taxon>
        <taxon>Tylenchomorpha</taxon>
        <taxon>Aphelenchoidea</taxon>
        <taxon>Aphelenchoididae</taxon>
        <taxon>Bursaphelenchus</taxon>
    </lineage>
</organism>
<dbReference type="EC" id="2.7.11.25" evidence="3"/>
<accession>A0A1I7RZM7</accession>
<reference evidence="16" key="2">
    <citation type="submission" date="2020-09" db="EMBL/GenBank/DDBJ databases">
        <authorList>
            <person name="Kikuchi T."/>
        </authorList>
    </citation>
    <scope>NUCLEOTIDE SEQUENCE</scope>
    <source>
        <strain evidence="16">Ka4C1</strain>
    </source>
</reference>